<reference evidence="2" key="1">
    <citation type="submission" date="2017-08" db="EMBL/GenBank/DDBJ databases">
        <authorList>
            <person name="de Groot N.N."/>
        </authorList>
    </citation>
    <scope>NUCLEOTIDE SEQUENCE [LARGE SCALE GENOMIC DNA]</scope>
</reference>
<name>A0A249XSQ2_9CAUD</name>
<dbReference type="Proteomes" id="UP000226037">
    <property type="component" value="Segment"/>
</dbReference>
<organism evidence="1 2">
    <name type="scientific">Mycobacterium phage Phabba</name>
    <dbReference type="NCBI Taxonomy" id="2027899"/>
    <lineage>
        <taxon>Viruses</taxon>
        <taxon>Duplodnaviria</taxon>
        <taxon>Heunggongvirae</taxon>
        <taxon>Uroviricota</taxon>
        <taxon>Caudoviricetes</taxon>
        <taxon>Ceeclamvirinae</taxon>
        <taxon>Myrnavirus</taxon>
        <taxon>Myrnavirus phabba</taxon>
        <taxon>Myranavirus phabba</taxon>
    </lineage>
</organism>
<sequence length="137" mass="15348">MKKTRKYKPKTPQTEKLDSIEITVSGRKRQLSKPNEVRLVGKPGRPEARYRFEFAERRPDGKVILNVFGPVGRVTASMRYVDPADVIVYHKAPQKPRRTVQTDVDANGKTTSYPVDVCSNCLAPVAAGQDECGNCRD</sequence>
<evidence type="ECO:0000313" key="1">
    <source>
        <dbReference type="EMBL" id="ASZ74775.1"/>
    </source>
</evidence>
<accession>A0A249XSQ2</accession>
<protein>
    <submittedName>
        <fullName evidence="1">Uncharacterized protein</fullName>
    </submittedName>
</protein>
<dbReference type="EMBL" id="MF668280">
    <property type="protein sequence ID" value="ASZ74775.1"/>
    <property type="molecule type" value="Genomic_DNA"/>
</dbReference>
<gene>
    <name evidence="1" type="ORF">SEA_PHABBA_238</name>
</gene>
<proteinExistence type="predicted"/>
<evidence type="ECO:0000313" key="2">
    <source>
        <dbReference type="Proteomes" id="UP000226037"/>
    </source>
</evidence>
<keyword evidence="2" id="KW-1185">Reference proteome</keyword>